<evidence type="ECO:0000313" key="1">
    <source>
        <dbReference type="EMBL" id="MBC5735614.1"/>
    </source>
</evidence>
<sequence length="79" mass="9025">MVINKKFRTVQELKRFSQLACSVPEPVYLQDEDARNLVAAESIINLFTLDYSRPVRIITDSPVVAEAMDHWEQVCPAFA</sequence>
<protein>
    <submittedName>
        <fullName evidence="1">Uncharacterized protein</fullName>
    </submittedName>
</protein>
<dbReference type="RefSeq" id="WP_155145140.1">
    <property type="nucleotide sequence ID" value="NZ_JACOPQ010000001.1"/>
</dbReference>
<evidence type="ECO:0000313" key="2">
    <source>
        <dbReference type="Proteomes" id="UP000607645"/>
    </source>
</evidence>
<proteinExistence type="predicted"/>
<dbReference type="AlphaFoldDB" id="A0A8J6JJ07"/>
<reference evidence="1" key="1">
    <citation type="submission" date="2020-08" db="EMBL/GenBank/DDBJ databases">
        <title>Genome public.</title>
        <authorList>
            <person name="Liu C."/>
            <person name="Sun Q."/>
        </authorList>
    </citation>
    <scope>NUCLEOTIDE SEQUENCE</scope>
    <source>
        <strain evidence="1">NSJ-52</strain>
    </source>
</reference>
<gene>
    <name evidence="1" type="ORF">H8S62_01145</name>
</gene>
<comment type="caution">
    <text evidence="1">The sequence shown here is derived from an EMBL/GenBank/DDBJ whole genome shotgun (WGS) entry which is preliminary data.</text>
</comment>
<dbReference type="Proteomes" id="UP000607645">
    <property type="component" value="Unassembled WGS sequence"/>
</dbReference>
<accession>A0A8J6JJ07</accession>
<organism evidence="1 2">
    <name type="scientific">Lawsonibacter faecis</name>
    <dbReference type="NCBI Taxonomy" id="2763052"/>
    <lineage>
        <taxon>Bacteria</taxon>
        <taxon>Bacillati</taxon>
        <taxon>Bacillota</taxon>
        <taxon>Clostridia</taxon>
        <taxon>Eubacteriales</taxon>
        <taxon>Oscillospiraceae</taxon>
        <taxon>Lawsonibacter</taxon>
    </lineage>
</organism>
<dbReference type="EMBL" id="JACOPQ010000001">
    <property type="protein sequence ID" value="MBC5735614.1"/>
    <property type="molecule type" value="Genomic_DNA"/>
</dbReference>
<keyword evidence="2" id="KW-1185">Reference proteome</keyword>
<name>A0A8J6JJ07_9FIRM</name>